<dbReference type="EMBL" id="VTEV01000001">
    <property type="protein sequence ID" value="TYS70940.1"/>
    <property type="molecule type" value="Genomic_DNA"/>
</dbReference>
<feature type="transmembrane region" description="Helical" evidence="1">
    <location>
        <begin position="12"/>
        <end position="30"/>
    </location>
</feature>
<feature type="transmembrane region" description="Helical" evidence="1">
    <location>
        <begin position="93"/>
        <end position="116"/>
    </location>
</feature>
<comment type="caution">
    <text evidence="2">The sequence shown here is derived from an EMBL/GenBank/DDBJ whole genome shotgun (WGS) entry which is preliminary data.</text>
</comment>
<sequence length="126" mass="13791">MGVRLIKISVNYFLIGVGIGYYMSTAHAYNLTPVHVHINLLGWTALTLAGIIYILFPAAGKTRLATWHFWLHNIGLPLMMVGLAFVVHGNESLLILTVVGANLTTLGVLLFVINILKNVKQPLNGK</sequence>
<evidence type="ECO:0000313" key="2">
    <source>
        <dbReference type="EMBL" id="TYS70940.1"/>
    </source>
</evidence>
<accession>A0A5D4T5F8</accession>
<feature type="transmembrane region" description="Helical" evidence="1">
    <location>
        <begin position="36"/>
        <end position="56"/>
    </location>
</feature>
<organism evidence="2 3">
    <name type="scientific">Sutcliffiella horikoshii</name>
    <dbReference type="NCBI Taxonomy" id="79883"/>
    <lineage>
        <taxon>Bacteria</taxon>
        <taxon>Bacillati</taxon>
        <taxon>Bacillota</taxon>
        <taxon>Bacilli</taxon>
        <taxon>Bacillales</taxon>
        <taxon>Bacillaceae</taxon>
        <taxon>Sutcliffiella</taxon>
    </lineage>
</organism>
<feature type="transmembrane region" description="Helical" evidence="1">
    <location>
        <begin position="68"/>
        <end position="87"/>
    </location>
</feature>
<evidence type="ECO:0000256" key="1">
    <source>
        <dbReference type="SAM" id="Phobius"/>
    </source>
</evidence>
<name>A0A5D4T5F8_9BACI</name>
<keyword evidence="1" id="KW-1133">Transmembrane helix</keyword>
<keyword evidence="1" id="KW-0812">Transmembrane</keyword>
<dbReference type="OrthoDB" id="9808748at2"/>
<dbReference type="SUPFAM" id="SSF81442">
    <property type="entry name" value="Cytochrome c oxidase subunit I-like"/>
    <property type="match status" value="1"/>
</dbReference>
<dbReference type="InterPro" id="IPR036927">
    <property type="entry name" value="Cyt_c_oxase-like_su1_sf"/>
</dbReference>
<dbReference type="Gene3D" id="1.20.210.10">
    <property type="entry name" value="Cytochrome c oxidase-like, subunit I domain"/>
    <property type="match status" value="1"/>
</dbReference>
<reference evidence="2 3" key="1">
    <citation type="submission" date="2019-08" db="EMBL/GenBank/DDBJ databases">
        <title>Bacillus genomes from the desert of Cuatro Cienegas, Coahuila.</title>
        <authorList>
            <person name="Olmedo-Alvarez G."/>
        </authorList>
    </citation>
    <scope>NUCLEOTIDE SEQUENCE [LARGE SCALE GENOMIC DNA]</scope>
    <source>
        <strain evidence="2 3">CH28_1T</strain>
    </source>
</reference>
<dbReference type="AlphaFoldDB" id="A0A5D4T5F8"/>
<protein>
    <submittedName>
        <fullName evidence="2">Cytochrome-c oxidase</fullName>
    </submittedName>
</protein>
<proteinExistence type="predicted"/>
<dbReference type="RefSeq" id="WP_148986841.1">
    <property type="nucleotide sequence ID" value="NZ_VTEV01000001.1"/>
</dbReference>
<keyword evidence="1" id="KW-0472">Membrane</keyword>
<gene>
    <name evidence="2" type="ORF">FZC76_03330</name>
</gene>
<evidence type="ECO:0000313" key="3">
    <source>
        <dbReference type="Proteomes" id="UP000322524"/>
    </source>
</evidence>
<dbReference type="Proteomes" id="UP000322524">
    <property type="component" value="Unassembled WGS sequence"/>
</dbReference>